<evidence type="ECO:0000259" key="3">
    <source>
        <dbReference type="PROSITE" id="PS50110"/>
    </source>
</evidence>
<keyword evidence="1 2" id="KW-0597">Phosphoprotein</keyword>
<dbReference type="EMBL" id="CP000828">
    <property type="protein sequence ID" value="ABW30045.1"/>
    <property type="molecule type" value="Genomic_DNA"/>
</dbReference>
<dbReference type="Pfam" id="PF00072">
    <property type="entry name" value="Response_reg"/>
    <property type="match status" value="1"/>
</dbReference>
<gene>
    <name evidence="4" type="ordered locus">AM1_5080</name>
</gene>
<evidence type="ECO:0000313" key="4">
    <source>
        <dbReference type="EMBL" id="ABW30045.1"/>
    </source>
</evidence>
<dbReference type="STRING" id="329726.AM1_5080"/>
<name>B0C768_ACAM1</name>
<dbReference type="SMART" id="SM00448">
    <property type="entry name" value="REC"/>
    <property type="match status" value="1"/>
</dbReference>
<dbReference type="KEGG" id="amr:AM1_5080"/>
<dbReference type="PANTHER" id="PTHR44591">
    <property type="entry name" value="STRESS RESPONSE REGULATOR PROTEIN 1"/>
    <property type="match status" value="1"/>
</dbReference>
<dbReference type="Gene3D" id="3.40.50.2300">
    <property type="match status" value="1"/>
</dbReference>
<accession>B0C768</accession>
<dbReference type="InterPro" id="IPR001789">
    <property type="entry name" value="Sig_transdc_resp-reg_receiver"/>
</dbReference>
<reference evidence="4 5" key="1">
    <citation type="journal article" date="2008" name="Proc. Natl. Acad. Sci. U.S.A.">
        <title>Niche adaptation and genome expansion in the chlorophyll d-producing cyanobacterium Acaryochloris marina.</title>
        <authorList>
            <person name="Swingley W.D."/>
            <person name="Chen M."/>
            <person name="Cheung P.C."/>
            <person name="Conrad A.L."/>
            <person name="Dejesa L.C."/>
            <person name="Hao J."/>
            <person name="Honchak B.M."/>
            <person name="Karbach L.E."/>
            <person name="Kurdoglu A."/>
            <person name="Lahiri S."/>
            <person name="Mastrian S.D."/>
            <person name="Miyashita H."/>
            <person name="Page L."/>
            <person name="Ramakrishna P."/>
            <person name="Satoh S."/>
            <person name="Sattley W.M."/>
            <person name="Shimada Y."/>
            <person name="Taylor H.L."/>
            <person name="Tomo T."/>
            <person name="Tsuchiya T."/>
            <person name="Wang Z.T."/>
            <person name="Raymond J."/>
            <person name="Mimuro M."/>
            <person name="Blankenship R.E."/>
            <person name="Touchman J.W."/>
        </authorList>
    </citation>
    <scope>NUCLEOTIDE SEQUENCE [LARGE SCALE GENOMIC DNA]</scope>
    <source>
        <strain evidence="5">MBIC 11017</strain>
    </source>
</reference>
<keyword evidence="5" id="KW-1185">Reference proteome</keyword>
<organism evidence="4 5">
    <name type="scientific">Acaryochloris marina (strain MBIC 11017)</name>
    <dbReference type="NCBI Taxonomy" id="329726"/>
    <lineage>
        <taxon>Bacteria</taxon>
        <taxon>Bacillati</taxon>
        <taxon>Cyanobacteriota</taxon>
        <taxon>Cyanophyceae</taxon>
        <taxon>Acaryochloridales</taxon>
        <taxon>Acaryochloridaceae</taxon>
        <taxon>Acaryochloris</taxon>
    </lineage>
</organism>
<dbReference type="HOGENOM" id="CLU_745679_0_0_3"/>
<dbReference type="GO" id="GO:0000160">
    <property type="term" value="P:phosphorelay signal transduction system"/>
    <property type="evidence" value="ECO:0007669"/>
    <property type="project" value="InterPro"/>
</dbReference>
<evidence type="ECO:0000313" key="5">
    <source>
        <dbReference type="Proteomes" id="UP000000268"/>
    </source>
</evidence>
<dbReference type="InterPro" id="IPR011006">
    <property type="entry name" value="CheY-like_superfamily"/>
</dbReference>
<sequence>MLQFQAGQLQQSLEELRQDAFSGAAYIDVSINTQNIVRSQVAFFKEGAITYIGNDLPNPIDFSQEIGKLLNLKIINAAIKMAEKKVKDPTSIHSYLSIYTRINLFTWEQIEKLIFNQTVLRLDQLLPYEGRLVTNAQAEFDLCYGEDRHGLDWQQLQATLVKRQQAWTDLEPDIPSIDAIPHPIQINKNHAVDDAHAQKHLQTWIDGQRSLLQIASEMKQDPLALGQLYLRWHKLGWITFTGAQPKITAQPSTTEQKGLPVILSVDDSLVVQTMIKRAIGDHYKVLTANSAIDALQVLNNNSNSVELLLLDVTMPDVDGFELCRTVRSIPQFQNLPVIMLTAKDGLLNKVKGQMAGSTHYLTKPVEKETLLNAIEKYIPSPQMSR</sequence>
<feature type="modified residue" description="4-aspartylphosphate" evidence="2">
    <location>
        <position position="311"/>
    </location>
</feature>
<dbReference type="Proteomes" id="UP000000268">
    <property type="component" value="Chromosome"/>
</dbReference>
<dbReference type="eggNOG" id="COG3706">
    <property type="taxonomic scope" value="Bacteria"/>
</dbReference>
<dbReference type="SUPFAM" id="SSF52172">
    <property type="entry name" value="CheY-like"/>
    <property type="match status" value="1"/>
</dbReference>
<proteinExistence type="predicted"/>
<dbReference type="PROSITE" id="PS50110">
    <property type="entry name" value="RESPONSE_REGULATORY"/>
    <property type="match status" value="1"/>
</dbReference>
<dbReference type="PANTHER" id="PTHR44591:SF23">
    <property type="entry name" value="CHEY SUBFAMILY"/>
    <property type="match status" value="1"/>
</dbReference>
<dbReference type="AlphaFoldDB" id="B0C768"/>
<dbReference type="RefSeq" id="WP_012165315.1">
    <property type="nucleotide sequence ID" value="NC_009925.1"/>
</dbReference>
<evidence type="ECO:0000256" key="2">
    <source>
        <dbReference type="PROSITE-ProRule" id="PRU00169"/>
    </source>
</evidence>
<protein>
    <recommendedName>
        <fullName evidence="3">Response regulatory domain-containing protein</fullName>
    </recommendedName>
</protein>
<evidence type="ECO:0000256" key="1">
    <source>
        <dbReference type="ARBA" id="ARBA00022553"/>
    </source>
</evidence>
<feature type="domain" description="Response regulatory" evidence="3">
    <location>
        <begin position="261"/>
        <end position="378"/>
    </location>
</feature>
<dbReference type="OrthoDB" id="524459at2"/>
<dbReference type="InterPro" id="IPR050595">
    <property type="entry name" value="Bact_response_regulator"/>
</dbReference>